<protein>
    <recommendedName>
        <fullName evidence="2">DUF1841 domain-containing protein</fullName>
    </recommendedName>
</protein>
<gene>
    <name evidence="1" type="ORF">METZ01_LOCUS71700</name>
</gene>
<organism evidence="1">
    <name type="scientific">marine metagenome</name>
    <dbReference type="NCBI Taxonomy" id="408172"/>
    <lineage>
        <taxon>unclassified sequences</taxon>
        <taxon>metagenomes</taxon>
        <taxon>ecological metagenomes</taxon>
    </lineage>
</organism>
<dbReference type="InterPro" id="IPR014993">
    <property type="entry name" value="DUF1841"/>
</dbReference>
<reference evidence="1" key="1">
    <citation type="submission" date="2018-05" db="EMBL/GenBank/DDBJ databases">
        <authorList>
            <person name="Lanie J.A."/>
            <person name="Ng W.-L."/>
            <person name="Kazmierczak K.M."/>
            <person name="Andrzejewski T.M."/>
            <person name="Davidsen T.M."/>
            <person name="Wayne K.J."/>
            <person name="Tettelin H."/>
            <person name="Glass J.I."/>
            <person name="Rusch D."/>
            <person name="Podicherti R."/>
            <person name="Tsui H.-C.T."/>
            <person name="Winkler M.E."/>
        </authorList>
    </citation>
    <scope>NUCLEOTIDE SEQUENCE</scope>
</reference>
<dbReference type="AlphaFoldDB" id="A0A381TS38"/>
<name>A0A381TS38_9ZZZZ</name>
<evidence type="ECO:0008006" key="2">
    <source>
        <dbReference type="Google" id="ProtNLM"/>
    </source>
</evidence>
<sequence>MLFNQDRKQQREFLAKAWQKYTNQQLLEPLEKELVSIIKIHPEYQKRINNIDSEYFPEQGEVNPFLHINLHLSLREQLSIKQPAGIKDIYQKLLDIHKDPHQVEHLMMDCIAQMIFTSQKNNDPIDEDTYLDCLKKQIKQG</sequence>
<accession>A0A381TS38</accession>
<dbReference type="EMBL" id="UINC01005068">
    <property type="protein sequence ID" value="SVA18846.1"/>
    <property type="molecule type" value="Genomic_DNA"/>
</dbReference>
<proteinExistence type="predicted"/>
<dbReference type="Pfam" id="PF08897">
    <property type="entry name" value="DUF1841"/>
    <property type="match status" value="1"/>
</dbReference>
<evidence type="ECO:0000313" key="1">
    <source>
        <dbReference type="EMBL" id="SVA18846.1"/>
    </source>
</evidence>